<feature type="coiled-coil region" evidence="1">
    <location>
        <begin position="26"/>
        <end position="92"/>
    </location>
</feature>
<feature type="compositionally biased region" description="Basic and acidic residues" evidence="2">
    <location>
        <begin position="914"/>
        <end position="929"/>
    </location>
</feature>
<feature type="compositionally biased region" description="Basic and acidic residues" evidence="2">
    <location>
        <begin position="2748"/>
        <end position="2779"/>
    </location>
</feature>
<feature type="region of interest" description="Disordered" evidence="2">
    <location>
        <begin position="95"/>
        <end position="442"/>
    </location>
</feature>
<feature type="compositionally biased region" description="Polar residues" evidence="2">
    <location>
        <begin position="2263"/>
        <end position="2279"/>
    </location>
</feature>
<feature type="compositionally biased region" description="Polar residues" evidence="2">
    <location>
        <begin position="1167"/>
        <end position="1183"/>
    </location>
</feature>
<feature type="region of interest" description="Disordered" evidence="2">
    <location>
        <begin position="2004"/>
        <end position="2024"/>
    </location>
</feature>
<evidence type="ECO:0000256" key="1">
    <source>
        <dbReference type="SAM" id="Coils"/>
    </source>
</evidence>
<feature type="compositionally biased region" description="Basic and acidic residues" evidence="2">
    <location>
        <begin position="314"/>
        <end position="328"/>
    </location>
</feature>
<feature type="region of interest" description="Disordered" evidence="2">
    <location>
        <begin position="1702"/>
        <end position="1721"/>
    </location>
</feature>
<feature type="compositionally biased region" description="Basic and acidic residues" evidence="2">
    <location>
        <begin position="1446"/>
        <end position="1458"/>
    </location>
</feature>
<feature type="compositionally biased region" description="Basic and acidic residues" evidence="2">
    <location>
        <begin position="2643"/>
        <end position="2668"/>
    </location>
</feature>
<keyword evidence="1" id="KW-0175">Coiled coil</keyword>
<feature type="compositionally biased region" description="Polar residues" evidence="2">
    <location>
        <begin position="1564"/>
        <end position="1577"/>
    </location>
</feature>
<feature type="compositionally biased region" description="Basic residues" evidence="2">
    <location>
        <begin position="2693"/>
        <end position="2704"/>
    </location>
</feature>
<feature type="compositionally biased region" description="Low complexity" evidence="2">
    <location>
        <begin position="333"/>
        <end position="377"/>
    </location>
</feature>
<feature type="compositionally biased region" description="Low complexity" evidence="2">
    <location>
        <begin position="524"/>
        <end position="535"/>
    </location>
</feature>
<feature type="compositionally biased region" description="Pro residues" evidence="2">
    <location>
        <begin position="424"/>
        <end position="433"/>
    </location>
</feature>
<feature type="compositionally biased region" description="Basic and acidic residues" evidence="2">
    <location>
        <begin position="2280"/>
        <end position="2295"/>
    </location>
</feature>
<feature type="region of interest" description="Disordered" evidence="2">
    <location>
        <begin position="1815"/>
        <end position="1843"/>
    </location>
</feature>
<feature type="compositionally biased region" description="Low complexity" evidence="2">
    <location>
        <begin position="2296"/>
        <end position="2310"/>
    </location>
</feature>
<evidence type="ECO:0000256" key="2">
    <source>
        <dbReference type="SAM" id="MobiDB-lite"/>
    </source>
</evidence>
<feature type="compositionally biased region" description="Polar residues" evidence="2">
    <location>
        <begin position="2084"/>
        <end position="2102"/>
    </location>
</feature>
<feature type="compositionally biased region" description="Polar residues" evidence="2">
    <location>
        <begin position="1100"/>
        <end position="1149"/>
    </location>
</feature>
<feature type="compositionally biased region" description="Basic and acidic residues" evidence="2">
    <location>
        <begin position="2614"/>
        <end position="2635"/>
    </location>
</feature>
<feature type="region of interest" description="Disordered" evidence="2">
    <location>
        <begin position="1100"/>
        <end position="1183"/>
    </location>
</feature>
<feature type="compositionally biased region" description="Basic and acidic residues" evidence="2">
    <location>
        <begin position="2227"/>
        <end position="2262"/>
    </location>
</feature>
<feature type="compositionally biased region" description="Basic and acidic residues" evidence="2">
    <location>
        <begin position="2171"/>
        <end position="2198"/>
    </location>
</feature>
<feature type="region of interest" description="Disordered" evidence="2">
    <location>
        <begin position="844"/>
        <end position="877"/>
    </location>
</feature>
<sequence>MSQDEEDDLYNDLFARTEERVDPDIIQNLKQEIEHLQLEKDNLHKKVTELENTNLVIQTENQTLKTNISSLFKTAKNELERKTKLIDQMRVDSVFGRPRYSSQPDSSRHNSPATSTNSERNTPSGCKDSERINQSSCKDSEQKQPDYTTSYHSSSSKTSTSQNKHIESQKHDRQRHRYDNDRYNDDRYDSDRYLSRHSRYSDRHSDNDERYHSKHSRYTDRHSDSRTYSEFRDDRKQSLDRIRESELRLQEFETGHRRSSESNQSSNIKQGRNSKHSEVSPNGREVQSKTEKSKTPNNDCPNNEKVSSQDCDSDNSKTDSTTKSDSPTKRRSQSPSSSKNSNIRNNKNCSLTNTKSENSTNTKTSNSINVTSNSPSSAKTENTTNKPSSLTNAGSDNPSNASEPERQTTSLCEKPSWMLQSQPKPSPKPPPPAQKVVVHGPPNLYNRRLEVRVNKESKKLHQEALDKYLIAVNPPSEKTPSSKETMPGKFQLETKGIPNSVKTTAGSNNSNGPKVSPKPTSLQVNSVPNTSSNTSILGQLLQGKQVSPDLSKSSPKVSSNNKSNFKTSHVISVLETAPTTVKQSSPPNDNKAPYKSLSDKIKEIKQNVHTSPVLVEKKENSKPVKIKDAALKSPSEVSPKELTQGKAKCHRANRTPESTTCKVTFYPQSIFEPEVQLHCESSCESNFSDTRVSSAISEHGASTSTLKHRGATTLKSSIKQTPKPEVKSKPSCVQRKSSRLSRNLSNQFPSNNKCALSSVDFIPVYNLETSEKQPSRTESKNKSRSTLKLGDISIKLTSPGKKLTKSAEHSTICTPTKVETMTKVLTLTDPKSSIALSPLKNQSLEVSPNQNNQNEANCPSPQPSVSTAVYDEDSQDVTSSRRKRKFVIVDSEDENSLPASKKLIIEGDKKGKETTVISEQDKHGKEDTLVKQTRKEKRKRLKYETFNNESNAASNVENDTRGSHVKSLETQESLVNDLQVQINVSPVPEELNTAVKLTPALENSTSPLKTNETPEIFHQETIDTPDAPLDTTSDSVLNTKDNVEVATDTSATNKQNTMTADATNVTTTVVSENKAVAAATNAIEAPVVPDLKQPYQLPTCTTKSSDMSQITSDQMNSSDIVNSTRSDPNTSRILNTRGNSSVNDVSQKTNESEFTKKTNDTLRTTEDANVSSQNDSFSQQNEVSLNCSTQSSLNNSSQSCSFSARRENRFSLLSKRRPARVSRVVVKKIIITSPQKKEVIVINAHDNGKDSATDVTSDLKICDGKINKENTNQENENHGEELKTSTDQNQAVEKPNKCDEIVVETPENTTLLSASENTTCNEPVKCTQATEDGLKETNSLAQYEHIDMDTISHVVKTLSNAFVEQLKQVSNAQIDTNVESKTCHSTLVDNELNAAESDCNVSTSTPCAQRMSASCLEKNSSPTSNTIETSSAANMKSTQLQTVSDSDPKVKPTRERRMSQRRSSTNDISNPKQSPLQVEKPALEGDESTLDANDIVGRVLRDGTKPVLNLNISNTTDVKAGDPCEGGDREDKENMISQVENRSCTPNKTKEEYANEKMSEEKQNPITPVRQSSQNEPSCKPITPVRQPTITEPVCSFQDMDINSDSKWKATNAELKNETFNYSGKRPKKRISHYVKPSDGTPSPGSKATDSPKRTPDKKVFKVKLSPLKKELAQAIYTSYKVASFRDCISTQPVPKSEKINVLTPRKSPKGGASTSQTSESLSTIVADTTKPAANNGPNQVTNIPQTVETAKPNKTLVGSKKQSFLQRDIQMKLKAMNTLGTRAALSSVNPMLKPNCVPTTETINIPSLTTGIFRPVQKPNTSAGVGRVEDKKHPNNTSASSSPRFLIPEALEENARFVSITSKTSTITSTSTTSCTLEQSSRTSTKRFTSFESNSSSSLSLFTSTLSDAQFRNEHTISPFRDAERLMNETPFKQFMTGTFSCVSPMAQTPYKTADHSSDVTQDTNTHYEDRIFPDLRTPIKPIITSSCDSETARLQNLADELALTPDGNSGTSVESGASDPPANDIRCHVESMASFQRDTMRPSSSINNGILAISSCQSVYKLSGTVLKPDELMVHMNKNKTSDQQTGAAKTNTDNQTTMCTVDDANKQREEGKRRSSTSEKISSEVKIRRNSEKIQQDPKVSEPKTTSNTSTEEKQQSSLEHAVIQTNHQEHNVNHNPDLKNTKDDTRTQHREVKERRRKSISQSENTASKAKKVHIVSDAEQNTSRDRENNIDRANEPNKARNREQHRDRNKGLHDKQHNSSCDSQRLDSSINTDLSQKDPNDRHPNDRNPSNRDPNNRYPNDRNPNYGDPNNRDLAQRDVNKREPINRRKRRRSSSSPSYRDKSRDRSRHYSDRKVREQQPERIETQPSPERKIRERSKTPPNKLRKQSRSPNRRQRDKCSPERKTGGSSLSKSPNKSPRDQSPERKMSDSTQNRRERDAGVIRKHRDNTQPDERYRDRREHDKSRRRDYFDRPTRYGNGSRGRTRKYSGNSSERKYRESSRERDRRKNYREHSCERPTSSRQKIETIETPVKKVIVKEILYYTESSIRGRSTHSEDEREREPRQREKQRVMDKEDGRGEKRAMDRTRRDEMNGTTSSRSRRSGNDFQDSETHSKHNQSRDCKDGSGEHNQECTTSRPRRSENEFHDRNKTNGHRQEHSREECRGSCSKQEPTSTRQDSSSNSPEQFNSKKHGSSCKHTRTISSTNRNNENRVETMCRGRHNDSTTSTRPNDTRHNAATELNDSIERSKKTEYPNENKPPSDNRRSTDIRSRTGRGDYNSSANDSNNLIDSSNQLDSSHEELEPNLNHTESTRTPKGDNNVSIESEEDEGLCSSSSNDSFDRFTK</sequence>
<feature type="compositionally biased region" description="Low complexity" evidence="2">
    <location>
        <begin position="551"/>
        <end position="565"/>
    </location>
</feature>
<feature type="compositionally biased region" description="Polar residues" evidence="2">
    <location>
        <begin position="1417"/>
        <end position="1445"/>
    </location>
</feature>
<feature type="compositionally biased region" description="Polar residues" evidence="2">
    <location>
        <begin position="295"/>
        <end position="309"/>
    </location>
</feature>
<feature type="compositionally biased region" description="Polar residues" evidence="2">
    <location>
        <begin position="2671"/>
        <end position="2691"/>
    </location>
</feature>
<feature type="compositionally biased region" description="Polar residues" evidence="2">
    <location>
        <begin position="2782"/>
        <end position="2800"/>
    </location>
</feature>
<feature type="compositionally biased region" description="Basic and acidic residues" evidence="2">
    <location>
        <begin position="2106"/>
        <end position="2145"/>
    </location>
</feature>
<feature type="region of interest" description="Disordered" evidence="2">
    <location>
        <begin position="1269"/>
        <end position="1294"/>
    </location>
</feature>
<evidence type="ECO:0008006" key="4">
    <source>
        <dbReference type="Google" id="ProtNLM"/>
    </source>
</evidence>
<feature type="region of interest" description="Disordered" evidence="2">
    <location>
        <begin position="1414"/>
        <end position="1477"/>
    </location>
</feature>
<feature type="compositionally biased region" description="Polar residues" evidence="2">
    <location>
        <begin position="2008"/>
        <end position="2017"/>
    </location>
</feature>
<feature type="compositionally biased region" description="Basic residues" evidence="2">
    <location>
        <begin position="2388"/>
        <end position="2401"/>
    </location>
</feature>
<feature type="compositionally biased region" description="Basic and acidic residues" evidence="2">
    <location>
        <begin position="2557"/>
        <end position="2596"/>
    </location>
</feature>
<feature type="region of interest" description="Disordered" evidence="2">
    <location>
        <begin position="493"/>
        <end position="565"/>
    </location>
</feature>
<name>A0A8D9DXB5_9HEMI</name>
<protein>
    <recommendedName>
        <fullName evidence="4">CASP8-associated protein 2</fullName>
    </recommendedName>
</protein>
<accession>A0A8D9DXB5</accession>
<feature type="compositionally biased region" description="Basic and acidic residues" evidence="2">
    <location>
        <begin position="2713"/>
        <end position="2727"/>
    </location>
</feature>
<feature type="compositionally biased region" description="Polar residues" evidence="2">
    <location>
        <begin position="2146"/>
        <end position="2170"/>
    </location>
</feature>
<reference evidence="3" key="1">
    <citation type="submission" date="2021-05" db="EMBL/GenBank/DDBJ databases">
        <authorList>
            <person name="Alioto T."/>
            <person name="Alioto T."/>
            <person name="Gomez Garrido J."/>
        </authorList>
    </citation>
    <scope>NUCLEOTIDE SEQUENCE</scope>
</reference>
<feature type="compositionally biased region" description="Basic and acidic residues" evidence="2">
    <location>
        <begin position="615"/>
        <end position="630"/>
    </location>
</feature>
<organism evidence="3">
    <name type="scientific">Cacopsylla melanoneura</name>
    <dbReference type="NCBI Taxonomy" id="428564"/>
    <lineage>
        <taxon>Eukaryota</taxon>
        <taxon>Metazoa</taxon>
        <taxon>Ecdysozoa</taxon>
        <taxon>Arthropoda</taxon>
        <taxon>Hexapoda</taxon>
        <taxon>Insecta</taxon>
        <taxon>Pterygota</taxon>
        <taxon>Neoptera</taxon>
        <taxon>Paraneoptera</taxon>
        <taxon>Hemiptera</taxon>
        <taxon>Sternorrhyncha</taxon>
        <taxon>Psylloidea</taxon>
        <taxon>Psyllidae</taxon>
        <taxon>Psyllinae</taxon>
        <taxon>Cacopsylla</taxon>
    </lineage>
</organism>
<feature type="compositionally biased region" description="Polar residues" evidence="2">
    <location>
        <begin position="844"/>
        <end position="867"/>
    </location>
</feature>
<feature type="region of interest" description="Disordered" evidence="2">
    <location>
        <begin position="698"/>
        <end position="746"/>
    </location>
</feature>
<feature type="compositionally biased region" description="Polar residues" evidence="2">
    <location>
        <begin position="2411"/>
        <end position="2421"/>
    </location>
</feature>
<feature type="compositionally biased region" description="Polar residues" evidence="2">
    <location>
        <begin position="1640"/>
        <end position="1649"/>
    </location>
</feature>
<feature type="compositionally biased region" description="Polar residues" evidence="2">
    <location>
        <begin position="100"/>
        <end position="124"/>
    </location>
</feature>
<feature type="compositionally biased region" description="Polar residues" evidence="2">
    <location>
        <begin position="378"/>
        <end position="411"/>
    </location>
</feature>
<feature type="compositionally biased region" description="Basic and acidic residues" evidence="2">
    <location>
        <begin position="2497"/>
        <end position="2520"/>
    </location>
</feature>
<feature type="compositionally biased region" description="Low complexity" evidence="2">
    <location>
        <begin position="148"/>
        <end position="161"/>
    </location>
</feature>
<evidence type="ECO:0000313" key="3">
    <source>
        <dbReference type="EMBL" id="CAG6730725.1"/>
    </source>
</evidence>
<feature type="region of interest" description="Disordered" evidence="2">
    <location>
        <begin position="914"/>
        <end position="936"/>
    </location>
</feature>
<feature type="compositionally biased region" description="Basic and acidic residues" evidence="2">
    <location>
        <begin position="2344"/>
        <end position="2383"/>
    </location>
</feature>
<dbReference type="EMBL" id="HBUF01382189">
    <property type="protein sequence ID" value="CAG6730725.1"/>
    <property type="molecule type" value="Transcribed_RNA"/>
</dbReference>
<feature type="compositionally biased region" description="Basic and acidic residues" evidence="2">
    <location>
        <begin position="2422"/>
        <end position="2479"/>
    </location>
</feature>
<feature type="compositionally biased region" description="Polar residues" evidence="2">
    <location>
        <begin position="500"/>
        <end position="523"/>
    </location>
</feature>
<feature type="compositionally biased region" description="Basic and acidic residues" evidence="2">
    <location>
        <begin position="1551"/>
        <end position="1563"/>
    </location>
</feature>
<proteinExistence type="predicted"/>
<feature type="compositionally biased region" description="Basic and acidic residues" evidence="2">
    <location>
        <begin position="1150"/>
        <end position="1166"/>
    </location>
</feature>
<feature type="compositionally biased region" description="Polar residues" evidence="2">
    <location>
        <begin position="1461"/>
        <end position="1476"/>
    </location>
</feature>
<feature type="compositionally biased region" description="Basic and acidic residues" evidence="2">
    <location>
        <begin position="1275"/>
        <end position="1284"/>
    </location>
</feature>
<feature type="region of interest" description="Disordered" evidence="2">
    <location>
        <begin position="2082"/>
        <end position="2849"/>
    </location>
</feature>
<feature type="compositionally biased region" description="Polar residues" evidence="2">
    <location>
        <begin position="261"/>
        <end position="271"/>
    </location>
</feature>
<feature type="region of interest" description="Disordered" evidence="2">
    <location>
        <begin position="608"/>
        <end position="654"/>
    </location>
</feature>
<feature type="compositionally biased region" description="Basic and acidic residues" evidence="2">
    <location>
        <begin position="164"/>
        <end position="260"/>
    </location>
</feature>
<feature type="region of interest" description="Disordered" evidence="2">
    <location>
        <begin position="1551"/>
        <end position="1591"/>
    </location>
</feature>
<feature type="region of interest" description="Disordered" evidence="2">
    <location>
        <begin position="1619"/>
        <end position="1658"/>
    </location>
</feature>
<feature type="compositionally biased region" description="Basic and acidic residues" evidence="2">
    <location>
        <begin position="2315"/>
        <end position="2331"/>
    </location>
</feature>